<dbReference type="Proteomes" id="UP001470230">
    <property type="component" value="Unassembled WGS sequence"/>
</dbReference>
<name>A0ABR2L1N8_9EUKA</name>
<dbReference type="Gene3D" id="3.40.50.12480">
    <property type="match status" value="1"/>
</dbReference>
<gene>
    <name evidence="1" type="ORF">M9Y10_014906</name>
</gene>
<dbReference type="PANTHER" id="PTHR45661:SF3">
    <property type="entry name" value="IG-LIKE DOMAIN-CONTAINING PROTEIN"/>
    <property type="match status" value="1"/>
</dbReference>
<organism evidence="1 2">
    <name type="scientific">Tritrichomonas musculus</name>
    <dbReference type="NCBI Taxonomy" id="1915356"/>
    <lineage>
        <taxon>Eukaryota</taxon>
        <taxon>Metamonada</taxon>
        <taxon>Parabasalia</taxon>
        <taxon>Tritrichomonadida</taxon>
        <taxon>Tritrichomonadidae</taxon>
        <taxon>Tritrichomonas</taxon>
    </lineage>
</organism>
<proteinExistence type="predicted"/>
<protein>
    <recommendedName>
        <fullName evidence="3">Surface antigen BspA-like</fullName>
    </recommendedName>
</protein>
<accession>A0ABR2L1N8</accession>
<dbReference type="Pfam" id="PF13306">
    <property type="entry name" value="LRR_5"/>
    <property type="match status" value="4"/>
</dbReference>
<evidence type="ECO:0000313" key="2">
    <source>
        <dbReference type="Proteomes" id="UP001470230"/>
    </source>
</evidence>
<dbReference type="EMBL" id="JAPFFF010000002">
    <property type="protein sequence ID" value="KAK8896976.1"/>
    <property type="molecule type" value="Genomic_DNA"/>
</dbReference>
<evidence type="ECO:0000313" key="1">
    <source>
        <dbReference type="EMBL" id="KAK8896976.1"/>
    </source>
</evidence>
<sequence length="982" mass="111581">MQTEKKYNLMFKLKLFTIPSNIIALKDFDTNIYNILITEQLYEVKSNVHVELFESFIRHWINNETPDINLNNIDDFVLLSQEFDRMQNLIHLFQRKTPNALTSSLIQKNLNIKNKILRKTEILKEKVHKNHQIIEILFKESKFDTISDFLKVKSDLKNDCIEENISYVKIFLRKKIEQNGFSFYLNEEDKTASLFHILGEKDSVCIPRSVNYNSQEYVITEIFQNSFECSTAKSIEFSEDSEILSIDGYSFSESSVENLTIPASLADLKKGWCHYTDSLSTVKVSPNNKKYKNFGEEFVIGKSDQISSEFDVLLFVPRSAEKVKNPSFIKKIESYAFHECDAITSIEFDDDSELLSIDNYGFAGSSVESIVIPSHVYQIGANSFANCTYLTSVIFSENSELQIINEYAFTESMLQSIVIPSSVTRIAPFAFSYCNNLKKVEFLEDSKISSFEPNIFNGSQIESLSIPAGVVDLEEGWCSNVRHLTNINLSQNNLHFSYYEGKFILGKTDPKSDIYDNLLFAKRDIEKAEIPSFIKKIGPHAFSQCNGLKTVEFPEDTQINSIGKYAFYESSLESILVATHIVEIGSFAFAKCKSLNEFVFMENCELKLIDHGTFSGSSLKAVYIPTFVTRIKEQAFSSCRNLYYVEFAEDSHLEVIEKHAFSNTSLEDITIPKSVKEINESAFAECIFLSEIKFAENSELKTIGENALANTSITELRIPSSVEKLEKGWCCGMLDLTNILIDLKNPYFSIFNKSMVIGKSSLYGKYYDVLHFASRNVTICIIPPFIKTIAPYAFDECSKLRIVACLNNSQLTKIGANSFSGSFLRIIWIPPSVACIDDYAFFQCRKLIRLDFLGDSNLRTIKKYAFYGSSLKSIAIPSKVKRIGDCAFSICTQLVNVDFLDDSELEFLGNEVFSYSSINAFFIPSNVSFIGKHAFSNCYKLDIVEIGDNSKLKSLDKEVFLLSPIKILVMPSNLSETIQLNF</sequence>
<comment type="caution">
    <text evidence="1">The sequence shown here is derived from an EMBL/GenBank/DDBJ whole genome shotgun (WGS) entry which is preliminary data.</text>
</comment>
<dbReference type="InterPro" id="IPR032675">
    <property type="entry name" value="LRR_dom_sf"/>
</dbReference>
<dbReference type="Gene3D" id="3.80.10.10">
    <property type="entry name" value="Ribonuclease Inhibitor"/>
    <property type="match status" value="5"/>
</dbReference>
<dbReference type="InterPro" id="IPR026906">
    <property type="entry name" value="LRR_5"/>
</dbReference>
<keyword evidence="2" id="KW-1185">Reference proteome</keyword>
<dbReference type="SUPFAM" id="SSF52058">
    <property type="entry name" value="L domain-like"/>
    <property type="match status" value="2"/>
</dbReference>
<dbReference type="PANTHER" id="PTHR45661">
    <property type="entry name" value="SURFACE ANTIGEN"/>
    <property type="match status" value="1"/>
</dbReference>
<reference evidence="1 2" key="1">
    <citation type="submission" date="2024-04" db="EMBL/GenBank/DDBJ databases">
        <title>Tritrichomonas musculus Genome.</title>
        <authorList>
            <person name="Alves-Ferreira E."/>
            <person name="Grigg M."/>
            <person name="Lorenzi H."/>
            <person name="Galac M."/>
        </authorList>
    </citation>
    <scope>NUCLEOTIDE SEQUENCE [LARGE SCALE GENOMIC DNA]</scope>
    <source>
        <strain evidence="1 2">EAF2021</strain>
    </source>
</reference>
<evidence type="ECO:0008006" key="3">
    <source>
        <dbReference type="Google" id="ProtNLM"/>
    </source>
</evidence>
<dbReference type="InterPro" id="IPR053139">
    <property type="entry name" value="Surface_bspA-like"/>
</dbReference>